<name>A0A6A6HKM2_VIRVR</name>
<organism evidence="2 3">
    <name type="scientific">Viridothelium virens</name>
    <name type="common">Speckled blister lichen</name>
    <name type="synonym">Trypethelium virens</name>
    <dbReference type="NCBI Taxonomy" id="1048519"/>
    <lineage>
        <taxon>Eukaryota</taxon>
        <taxon>Fungi</taxon>
        <taxon>Dikarya</taxon>
        <taxon>Ascomycota</taxon>
        <taxon>Pezizomycotina</taxon>
        <taxon>Dothideomycetes</taxon>
        <taxon>Dothideomycetes incertae sedis</taxon>
        <taxon>Trypetheliales</taxon>
        <taxon>Trypetheliaceae</taxon>
        <taxon>Viridothelium</taxon>
    </lineage>
</organism>
<dbReference type="Proteomes" id="UP000800092">
    <property type="component" value="Unassembled WGS sequence"/>
</dbReference>
<reference evidence="2" key="1">
    <citation type="journal article" date="2020" name="Stud. Mycol.">
        <title>101 Dothideomycetes genomes: a test case for predicting lifestyles and emergence of pathogens.</title>
        <authorList>
            <person name="Haridas S."/>
            <person name="Albert R."/>
            <person name="Binder M."/>
            <person name="Bloem J."/>
            <person name="Labutti K."/>
            <person name="Salamov A."/>
            <person name="Andreopoulos B."/>
            <person name="Baker S."/>
            <person name="Barry K."/>
            <person name="Bills G."/>
            <person name="Bluhm B."/>
            <person name="Cannon C."/>
            <person name="Castanera R."/>
            <person name="Culley D."/>
            <person name="Daum C."/>
            <person name="Ezra D."/>
            <person name="Gonzalez J."/>
            <person name="Henrissat B."/>
            <person name="Kuo A."/>
            <person name="Liang C."/>
            <person name="Lipzen A."/>
            <person name="Lutzoni F."/>
            <person name="Magnuson J."/>
            <person name="Mondo S."/>
            <person name="Nolan M."/>
            <person name="Ohm R."/>
            <person name="Pangilinan J."/>
            <person name="Park H.-J."/>
            <person name="Ramirez L."/>
            <person name="Alfaro M."/>
            <person name="Sun H."/>
            <person name="Tritt A."/>
            <person name="Yoshinaga Y."/>
            <person name="Zwiers L.-H."/>
            <person name="Turgeon B."/>
            <person name="Goodwin S."/>
            <person name="Spatafora J."/>
            <person name="Crous P."/>
            <person name="Grigoriev I."/>
        </authorList>
    </citation>
    <scope>NUCLEOTIDE SEQUENCE</scope>
    <source>
        <strain evidence="2">Tuck. ex Michener</strain>
    </source>
</reference>
<proteinExistence type="predicted"/>
<gene>
    <name evidence="2" type="ORF">EV356DRAFT_268560</name>
</gene>
<protein>
    <submittedName>
        <fullName evidence="2">Uncharacterized protein</fullName>
    </submittedName>
</protein>
<evidence type="ECO:0000313" key="2">
    <source>
        <dbReference type="EMBL" id="KAF2238685.1"/>
    </source>
</evidence>
<accession>A0A6A6HKM2</accession>
<feature type="region of interest" description="Disordered" evidence="1">
    <location>
        <begin position="47"/>
        <end position="89"/>
    </location>
</feature>
<keyword evidence="3" id="KW-1185">Reference proteome</keyword>
<dbReference type="AlphaFoldDB" id="A0A6A6HKM2"/>
<dbReference type="EMBL" id="ML991775">
    <property type="protein sequence ID" value="KAF2238685.1"/>
    <property type="molecule type" value="Genomic_DNA"/>
</dbReference>
<evidence type="ECO:0000313" key="3">
    <source>
        <dbReference type="Proteomes" id="UP000800092"/>
    </source>
</evidence>
<sequence length="150" mass="16528">MRGNSLDNQHGLDINVQVTPWLSREMAGSQSIASSWHLERLDVARRAGSAVGARRKKEIPEKNHLVLGRPRMPDRPPKHANAPPKNSESLSHESEIFECLFRNICRQFSAAVYNEWSLCPRVNLADGICATALGIVFENLCPGTLAIAGS</sequence>
<evidence type="ECO:0000256" key="1">
    <source>
        <dbReference type="SAM" id="MobiDB-lite"/>
    </source>
</evidence>